<keyword evidence="1 3" id="KW-0732">Signal</keyword>
<evidence type="ECO:0000256" key="3">
    <source>
        <dbReference type="SAM" id="SignalP"/>
    </source>
</evidence>
<dbReference type="InterPro" id="IPR013106">
    <property type="entry name" value="Ig_V-set"/>
</dbReference>
<dbReference type="Pfam" id="PF07686">
    <property type="entry name" value="V-set"/>
    <property type="match status" value="1"/>
</dbReference>
<accession>A0A401STH3</accession>
<dbReference type="SUPFAM" id="SSF48726">
    <property type="entry name" value="Immunoglobulin"/>
    <property type="match status" value="1"/>
</dbReference>
<evidence type="ECO:0000256" key="2">
    <source>
        <dbReference type="ARBA" id="ARBA00022859"/>
    </source>
</evidence>
<dbReference type="PANTHER" id="PTHR23268:SF31">
    <property type="entry name" value="T CELL RECEPTOR BETA VARIABLE 30"/>
    <property type="match status" value="1"/>
</dbReference>
<organism evidence="5 6">
    <name type="scientific">Chiloscyllium punctatum</name>
    <name type="common">Brownbanded bambooshark</name>
    <name type="synonym">Hemiscyllium punctatum</name>
    <dbReference type="NCBI Taxonomy" id="137246"/>
    <lineage>
        <taxon>Eukaryota</taxon>
        <taxon>Metazoa</taxon>
        <taxon>Chordata</taxon>
        <taxon>Craniata</taxon>
        <taxon>Vertebrata</taxon>
        <taxon>Chondrichthyes</taxon>
        <taxon>Elasmobranchii</taxon>
        <taxon>Galeomorphii</taxon>
        <taxon>Galeoidea</taxon>
        <taxon>Orectolobiformes</taxon>
        <taxon>Hemiscylliidae</taxon>
        <taxon>Chiloscyllium</taxon>
    </lineage>
</organism>
<dbReference type="Gene3D" id="2.60.40.10">
    <property type="entry name" value="Immunoglobulins"/>
    <property type="match status" value="1"/>
</dbReference>
<dbReference type="Proteomes" id="UP000287033">
    <property type="component" value="Unassembled WGS sequence"/>
</dbReference>
<name>A0A401STH3_CHIPU</name>
<keyword evidence="6" id="KW-1185">Reference proteome</keyword>
<dbReference type="SMART" id="SM00406">
    <property type="entry name" value="IGv"/>
    <property type="match status" value="1"/>
</dbReference>
<comment type="caution">
    <text evidence="5">The sequence shown here is derived from an EMBL/GenBank/DDBJ whole genome shotgun (WGS) entry which is preliminary data.</text>
</comment>
<dbReference type="STRING" id="137246.A0A401STH3"/>
<gene>
    <name evidence="5" type="ORF">chiPu_0012177</name>
</gene>
<dbReference type="AlphaFoldDB" id="A0A401STH3"/>
<evidence type="ECO:0000259" key="4">
    <source>
        <dbReference type="SMART" id="SM00406"/>
    </source>
</evidence>
<protein>
    <recommendedName>
        <fullName evidence="4">Immunoglobulin V-set domain-containing protein</fullName>
    </recommendedName>
</protein>
<proteinExistence type="predicted"/>
<feature type="domain" description="Immunoglobulin V-set" evidence="4">
    <location>
        <begin position="35"/>
        <end position="111"/>
    </location>
</feature>
<dbReference type="GO" id="GO:0002376">
    <property type="term" value="P:immune system process"/>
    <property type="evidence" value="ECO:0007669"/>
    <property type="project" value="UniProtKB-KW"/>
</dbReference>
<dbReference type="PANTHER" id="PTHR23268">
    <property type="entry name" value="T-CELL RECEPTOR BETA CHAIN"/>
    <property type="match status" value="1"/>
</dbReference>
<dbReference type="CDD" id="cd00099">
    <property type="entry name" value="IgV"/>
    <property type="match status" value="1"/>
</dbReference>
<dbReference type="EMBL" id="BEZZ01000538">
    <property type="protein sequence ID" value="GCC33707.1"/>
    <property type="molecule type" value="Genomic_DNA"/>
</dbReference>
<keyword evidence="2" id="KW-0391">Immunity</keyword>
<reference evidence="5 6" key="1">
    <citation type="journal article" date="2018" name="Nat. Ecol. Evol.">
        <title>Shark genomes provide insights into elasmobranch evolution and the origin of vertebrates.</title>
        <authorList>
            <person name="Hara Y"/>
            <person name="Yamaguchi K"/>
            <person name="Onimaru K"/>
            <person name="Kadota M"/>
            <person name="Koyanagi M"/>
            <person name="Keeley SD"/>
            <person name="Tatsumi K"/>
            <person name="Tanaka K"/>
            <person name="Motone F"/>
            <person name="Kageyama Y"/>
            <person name="Nozu R"/>
            <person name="Adachi N"/>
            <person name="Nishimura O"/>
            <person name="Nakagawa R"/>
            <person name="Tanegashima C"/>
            <person name="Kiyatake I"/>
            <person name="Matsumoto R"/>
            <person name="Murakumo K"/>
            <person name="Nishida K"/>
            <person name="Terakita A"/>
            <person name="Kuratani S"/>
            <person name="Sato K"/>
            <person name="Hyodo S Kuraku.S."/>
        </authorList>
    </citation>
    <scope>NUCLEOTIDE SEQUENCE [LARGE SCALE GENOMIC DNA]</scope>
</reference>
<dbReference type="InterPro" id="IPR050413">
    <property type="entry name" value="TCR_beta_variable"/>
</dbReference>
<evidence type="ECO:0000313" key="6">
    <source>
        <dbReference type="Proteomes" id="UP000287033"/>
    </source>
</evidence>
<sequence>MHLTRCLACVLLLLCVAGSRVQQSPFAISKSAHASLEIRCSAEGSFSSEFYWYRQLPNGELLLLFYSPNAEKIDPTGKVEGFTASRPDDSTFYLQPTNLQGNHTGFYYCAWRLHSDTRNKISTTKIQRSEELN</sequence>
<feature type="chain" id="PRO_5019046559" description="Immunoglobulin V-set domain-containing protein" evidence="3">
    <location>
        <begin position="19"/>
        <end position="133"/>
    </location>
</feature>
<dbReference type="InterPro" id="IPR036179">
    <property type="entry name" value="Ig-like_dom_sf"/>
</dbReference>
<evidence type="ECO:0000256" key="1">
    <source>
        <dbReference type="ARBA" id="ARBA00022729"/>
    </source>
</evidence>
<dbReference type="InterPro" id="IPR013783">
    <property type="entry name" value="Ig-like_fold"/>
</dbReference>
<dbReference type="OrthoDB" id="9803478at2759"/>
<evidence type="ECO:0000313" key="5">
    <source>
        <dbReference type="EMBL" id="GCC33707.1"/>
    </source>
</evidence>
<dbReference type="GO" id="GO:0005886">
    <property type="term" value="C:plasma membrane"/>
    <property type="evidence" value="ECO:0007669"/>
    <property type="project" value="TreeGrafter"/>
</dbReference>
<feature type="signal peptide" evidence="3">
    <location>
        <begin position="1"/>
        <end position="18"/>
    </location>
</feature>
<dbReference type="GO" id="GO:0007166">
    <property type="term" value="P:cell surface receptor signaling pathway"/>
    <property type="evidence" value="ECO:0007669"/>
    <property type="project" value="TreeGrafter"/>
</dbReference>